<comment type="subcellular location">
    <subcellularLocation>
        <location evidence="1">Cell membrane</location>
        <topology evidence="1">Multi-pass membrane protein</topology>
    </subcellularLocation>
</comment>
<name>A0ABT7XRG0_9NEIS</name>
<feature type="transmembrane region" description="Helical" evidence="8">
    <location>
        <begin position="143"/>
        <end position="160"/>
    </location>
</feature>
<dbReference type="InterPro" id="IPR006726">
    <property type="entry name" value="PHBA_efflux_AaeB/fusaric-R"/>
</dbReference>
<dbReference type="Pfam" id="PF04632">
    <property type="entry name" value="FUSC"/>
    <property type="match status" value="1"/>
</dbReference>
<dbReference type="PANTHER" id="PTHR30509">
    <property type="entry name" value="P-HYDROXYBENZOIC ACID EFFLUX PUMP SUBUNIT-RELATED"/>
    <property type="match status" value="1"/>
</dbReference>
<keyword evidence="6 8" id="KW-0472">Membrane</keyword>
<evidence type="ECO:0000256" key="2">
    <source>
        <dbReference type="ARBA" id="ARBA00022448"/>
    </source>
</evidence>
<feature type="transmembrane region" description="Helical" evidence="8">
    <location>
        <begin position="83"/>
        <end position="102"/>
    </location>
</feature>
<organism evidence="9 10">
    <name type="scientific">Crenobacter oryzisoli</name>
    <dbReference type="NCBI Taxonomy" id="3056844"/>
    <lineage>
        <taxon>Bacteria</taxon>
        <taxon>Pseudomonadati</taxon>
        <taxon>Pseudomonadota</taxon>
        <taxon>Betaproteobacteria</taxon>
        <taxon>Neisseriales</taxon>
        <taxon>Neisseriaceae</taxon>
        <taxon>Crenobacter</taxon>
    </lineage>
</organism>
<feature type="transmembrane region" description="Helical" evidence="8">
    <location>
        <begin position="390"/>
        <end position="407"/>
    </location>
</feature>
<dbReference type="PANTHER" id="PTHR30509:SF9">
    <property type="entry name" value="MULTIDRUG RESISTANCE PROTEIN MDTO"/>
    <property type="match status" value="1"/>
</dbReference>
<evidence type="ECO:0000256" key="8">
    <source>
        <dbReference type="SAM" id="Phobius"/>
    </source>
</evidence>
<feature type="transmembrane region" description="Helical" evidence="8">
    <location>
        <begin position="109"/>
        <end position="127"/>
    </location>
</feature>
<feature type="transmembrane region" description="Helical" evidence="8">
    <location>
        <begin position="497"/>
        <end position="517"/>
    </location>
</feature>
<evidence type="ECO:0000313" key="10">
    <source>
        <dbReference type="Proteomes" id="UP001168540"/>
    </source>
</evidence>
<protein>
    <submittedName>
        <fullName evidence="9">FUSC family protein</fullName>
    </submittedName>
</protein>
<dbReference type="EMBL" id="JAUEDK010000027">
    <property type="protein sequence ID" value="MDN0076164.1"/>
    <property type="molecule type" value="Genomic_DNA"/>
</dbReference>
<feature type="transmembrane region" description="Helical" evidence="8">
    <location>
        <begin position="416"/>
        <end position="435"/>
    </location>
</feature>
<comment type="caution">
    <text evidence="9">The sequence shown here is derived from an EMBL/GenBank/DDBJ whole genome shotgun (WGS) entry which is preliminary data.</text>
</comment>
<evidence type="ECO:0000256" key="3">
    <source>
        <dbReference type="ARBA" id="ARBA00022475"/>
    </source>
</evidence>
<feature type="transmembrane region" description="Helical" evidence="8">
    <location>
        <begin position="362"/>
        <end position="384"/>
    </location>
</feature>
<dbReference type="Proteomes" id="UP001168540">
    <property type="component" value="Unassembled WGS sequence"/>
</dbReference>
<evidence type="ECO:0000256" key="7">
    <source>
        <dbReference type="SAM" id="MobiDB-lite"/>
    </source>
</evidence>
<keyword evidence="10" id="KW-1185">Reference proteome</keyword>
<evidence type="ECO:0000256" key="6">
    <source>
        <dbReference type="ARBA" id="ARBA00023136"/>
    </source>
</evidence>
<keyword evidence="5 8" id="KW-1133">Transmembrane helix</keyword>
<feature type="region of interest" description="Disordered" evidence="7">
    <location>
        <begin position="668"/>
        <end position="687"/>
    </location>
</feature>
<gene>
    <name evidence="9" type="ORF">QU481_14840</name>
</gene>
<keyword evidence="3" id="KW-1003">Cell membrane</keyword>
<evidence type="ECO:0000256" key="5">
    <source>
        <dbReference type="ARBA" id="ARBA00022989"/>
    </source>
</evidence>
<reference evidence="9" key="1">
    <citation type="submission" date="2023-06" db="EMBL/GenBank/DDBJ databases">
        <authorList>
            <person name="Zhang S."/>
        </authorList>
    </citation>
    <scope>NUCLEOTIDE SEQUENCE</scope>
    <source>
        <strain evidence="9">SG2303</strain>
    </source>
</reference>
<dbReference type="RefSeq" id="WP_289830819.1">
    <property type="nucleotide sequence ID" value="NZ_JAUEDK010000027.1"/>
</dbReference>
<keyword evidence="2" id="KW-0813">Transport</keyword>
<feature type="transmembrane region" description="Helical" evidence="8">
    <location>
        <begin position="20"/>
        <end position="45"/>
    </location>
</feature>
<sequence>MISLPSWRDWLFSAKAFTAAMLALYIALMLGLPRPYWAMATVYIVSHPLTGATRSKALYRALGTLLGAAASVAFVPLFVNAPVLLSLVVSLWMGTLLYLSLLDRTPRNYVFMLAAYSLLIIGLPSVFHPDMVFDIAVARSEEILLGIVCASVVAGLIFPSKVTPVFSARIAAWIRDASTWAAETLAPEKAADLGPASRHRLAADILALDQLITQLSYDAGSARLVRHARELRGRMSMLLPILSSLSANVATLRRQTLGMPAELTRQMAEIAAWMCRRDADGARAEAERLLAELASPAEVTGLGWSELVVAHARARLRSLVYLWQDCLSLQRMIAEGESGEGWRPAYRRWEVGGKNRHYDFGIMLFSAGVASLGTFIASLVWINLGWDDGVSGVILCGVACCFFASLDEPAPLIKTFFVWTCASVALSAVLLFLVIPASHEFETLVAMLALPFLAIGTLIAQPKFNMMAMLLTVNTANFLGLQGAYEADFPNFFNSNIAGVVGVLFALIWTLVTRPFGAELALRRLVHSSWKALARMAAGRHTEDYSTLTALMLDRLSLLMPRLAASGHDKLTDGFAELRVGFSTLDLQRDEHRLAEPAQGLIQQVLQAVAAHYQHCADERRAFAAPAQLAVDIDAAIHATAACEYTAASREALNALVELRVTLFPTDSVPAVEPTPLDPAPSLGASQ</sequence>
<feature type="transmembrane region" description="Helical" evidence="8">
    <location>
        <begin position="441"/>
        <end position="460"/>
    </location>
</feature>
<feature type="transmembrane region" description="Helical" evidence="8">
    <location>
        <begin position="57"/>
        <end position="77"/>
    </location>
</feature>
<proteinExistence type="predicted"/>
<evidence type="ECO:0000313" key="9">
    <source>
        <dbReference type="EMBL" id="MDN0076164.1"/>
    </source>
</evidence>
<evidence type="ECO:0000256" key="4">
    <source>
        <dbReference type="ARBA" id="ARBA00022692"/>
    </source>
</evidence>
<accession>A0ABT7XRG0</accession>
<evidence type="ECO:0000256" key="1">
    <source>
        <dbReference type="ARBA" id="ARBA00004651"/>
    </source>
</evidence>
<keyword evidence="4 8" id="KW-0812">Transmembrane</keyword>